<evidence type="ECO:0008006" key="2">
    <source>
        <dbReference type="Google" id="ProtNLM"/>
    </source>
</evidence>
<reference evidence="1" key="1">
    <citation type="submission" date="2020-02" db="EMBL/GenBank/DDBJ databases">
        <authorList>
            <person name="Meier V. D."/>
        </authorList>
    </citation>
    <scope>NUCLEOTIDE SEQUENCE</scope>
    <source>
        <strain evidence="1">AVDCRST_MAG85</strain>
    </source>
</reference>
<feature type="non-terminal residue" evidence="1">
    <location>
        <position position="270"/>
    </location>
</feature>
<protein>
    <recommendedName>
        <fullName evidence="2">Glycosyltransferase RgtA/B/C/D-like domain-containing protein</fullName>
    </recommendedName>
</protein>
<name>A0A6J4RHR0_9ACTN</name>
<proteinExistence type="predicted"/>
<organism evidence="1">
    <name type="scientific">uncultured Solirubrobacteraceae bacterium</name>
    <dbReference type="NCBI Taxonomy" id="1162706"/>
    <lineage>
        <taxon>Bacteria</taxon>
        <taxon>Bacillati</taxon>
        <taxon>Actinomycetota</taxon>
        <taxon>Thermoleophilia</taxon>
        <taxon>Solirubrobacterales</taxon>
        <taxon>Solirubrobacteraceae</taxon>
        <taxon>environmental samples</taxon>
    </lineage>
</organism>
<accession>A0A6J4RHR0</accession>
<evidence type="ECO:0000313" key="1">
    <source>
        <dbReference type="EMBL" id="CAA9474016.1"/>
    </source>
</evidence>
<gene>
    <name evidence="1" type="ORF">AVDCRST_MAG85-164</name>
</gene>
<dbReference type="AlphaFoldDB" id="A0A6J4RHR0"/>
<sequence length="270" mass="27870">MRNLILFVLAAALSASTIWWGIGPHDEGLMLQAANRIASGELPYRDFWWNYGPGQPLVLAVSDLLWERSLVPWRALRVLLDATVALLAFRLAEREVAGAVAADAGPSGRVAEVLPLLAWLAVAGAMAFPTGPHPNPAALALGLGAILLAPRHAKTAGALAGLAAVFRPEIGAAAALGAAYVAWRRAPADAAPPPSPASGLLVAGSALAVAVLGWLPFLVAAPGELLDQTVGFLAIQDQQRLPFPLDAGGVGADPNKLVERFLPLILVAGA</sequence>
<dbReference type="EMBL" id="CADCVT010000018">
    <property type="protein sequence ID" value="CAA9474016.1"/>
    <property type="molecule type" value="Genomic_DNA"/>
</dbReference>